<feature type="signal peptide" evidence="1">
    <location>
        <begin position="1"/>
        <end position="27"/>
    </location>
</feature>
<feature type="chain" id="PRO_5043675372" description="Secreted protein" evidence="1">
    <location>
        <begin position="28"/>
        <end position="304"/>
    </location>
</feature>
<evidence type="ECO:0000313" key="3">
    <source>
        <dbReference type="Proteomes" id="UP000827092"/>
    </source>
</evidence>
<keyword evidence="1" id="KW-0732">Signal</keyword>
<gene>
    <name evidence="2" type="ORF">JTE90_018460</name>
</gene>
<name>A0AAV6UZX6_9ARAC</name>
<evidence type="ECO:0000313" key="2">
    <source>
        <dbReference type="EMBL" id="KAG8189168.1"/>
    </source>
</evidence>
<sequence>MDIRCVDIAAAMTTFLLISLFLLGATAQDCSDSTLRQCKRDGLESANSRNGDSCKMVRENFDCVMWQTSACLDKQGQDESRDVITRLWRHLQSFCEDEGTWYTKACFQREELRRCEALLPPKGYSTDDTACRSFSSFRECATSAIQSGCSRSDVRLLGTYLMEKGGQRAWNCPKDARYAARQVSSQDTYYSSGDCNEESRDSIKSCRSTFDSDRREATNRNDQDMRHHKTCCALVTYEECVERALKCRGDGARSEARALVSEMRQRLPYEMDSCGDHTAAECSAAPDILAGTASLLVVVLTLLL</sequence>
<accession>A0AAV6UZX6</accession>
<keyword evidence="3" id="KW-1185">Reference proteome</keyword>
<comment type="caution">
    <text evidence="2">The sequence shown here is derived from an EMBL/GenBank/DDBJ whole genome shotgun (WGS) entry which is preliminary data.</text>
</comment>
<proteinExistence type="predicted"/>
<evidence type="ECO:0008006" key="4">
    <source>
        <dbReference type="Google" id="ProtNLM"/>
    </source>
</evidence>
<protein>
    <recommendedName>
        <fullName evidence="4">Secreted protein</fullName>
    </recommendedName>
</protein>
<reference evidence="2 3" key="1">
    <citation type="journal article" date="2022" name="Nat. Ecol. Evol.">
        <title>A masculinizing supergene underlies an exaggerated male reproductive morph in a spider.</title>
        <authorList>
            <person name="Hendrickx F."/>
            <person name="De Corte Z."/>
            <person name="Sonet G."/>
            <person name="Van Belleghem S.M."/>
            <person name="Kostlbacher S."/>
            <person name="Vangestel C."/>
        </authorList>
    </citation>
    <scope>NUCLEOTIDE SEQUENCE [LARGE SCALE GENOMIC DNA]</scope>
    <source>
        <strain evidence="2">W744_W776</strain>
    </source>
</reference>
<organism evidence="2 3">
    <name type="scientific">Oedothorax gibbosus</name>
    <dbReference type="NCBI Taxonomy" id="931172"/>
    <lineage>
        <taxon>Eukaryota</taxon>
        <taxon>Metazoa</taxon>
        <taxon>Ecdysozoa</taxon>
        <taxon>Arthropoda</taxon>
        <taxon>Chelicerata</taxon>
        <taxon>Arachnida</taxon>
        <taxon>Araneae</taxon>
        <taxon>Araneomorphae</taxon>
        <taxon>Entelegynae</taxon>
        <taxon>Araneoidea</taxon>
        <taxon>Linyphiidae</taxon>
        <taxon>Erigoninae</taxon>
        <taxon>Oedothorax</taxon>
    </lineage>
</organism>
<dbReference type="Proteomes" id="UP000827092">
    <property type="component" value="Unassembled WGS sequence"/>
</dbReference>
<evidence type="ECO:0000256" key="1">
    <source>
        <dbReference type="SAM" id="SignalP"/>
    </source>
</evidence>
<dbReference type="AlphaFoldDB" id="A0AAV6UZX6"/>
<dbReference type="EMBL" id="JAFNEN010000220">
    <property type="protein sequence ID" value="KAG8189168.1"/>
    <property type="molecule type" value="Genomic_DNA"/>
</dbReference>